<dbReference type="Gramene" id="Psat03G0083900-T1">
    <property type="protein sequence ID" value="KAI5424800.1"/>
    <property type="gene ID" value="KIW84_030839"/>
</dbReference>
<organism evidence="2 3">
    <name type="scientific">Pisum sativum</name>
    <name type="common">Garden pea</name>
    <name type="synonym">Lathyrus oleraceus</name>
    <dbReference type="NCBI Taxonomy" id="3888"/>
    <lineage>
        <taxon>Eukaryota</taxon>
        <taxon>Viridiplantae</taxon>
        <taxon>Streptophyta</taxon>
        <taxon>Embryophyta</taxon>
        <taxon>Tracheophyta</taxon>
        <taxon>Spermatophyta</taxon>
        <taxon>Magnoliopsida</taxon>
        <taxon>eudicotyledons</taxon>
        <taxon>Gunneridae</taxon>
        <taxon>Pentapetalae</taxon>
        <taxon>rosids</taxon>
        <taxon>fabids</taxon>
        <taxon>Fabales</taxon>
        <taxon>Fabaceae</taxon>
        <taxon>Papilionoideae</taxon>
        <taxon>50 kb inversion clade</taxon>
        <taxon>NPAAA clade</taxon>
        <taxon>Hologalegina</taxon>
        <taxon>IRL clade</taxon>
        <taxon>Fabeae</taxon>
        <taxon>Lathyrus</taxon>
    </lineage>
</organism>
<dbReference type="AlphaFoldDB" id="A0A9D4XTS4"/>
<evidence type="ECO:0000256" key="1">
    <source>
        <dbReference type="SAM" id="MobiDB-lite"/>
    </source>
</evidence>
<dbReference type="Proteomes" id="UP001058974">
    <property type="component" value="Chromosome 3"/>
</dbReference>
<name>A0A9D4XTS4_PEA</name>
<evidence type="ECO:0008006" key="4">
    <source>
        <dbReference type="Google" id="ProtNLM"/>
    </source>
</evidence>
<proteinExistence type="predicted"/>
<keyword evidence="3" id="KW-1185">Reference proteome</keyword>
<evidence type="ECO:0000313" key="2">
    <source>
        <dbReference type="EMBL" id="KAI5424800.1"/>
    </source>
</evidence>
<protein>
    <recommendedName>
        <fullName evidence="4">Polyprotein</fullName>
    </recommendedName>
</protein>
<accession>A0A9D4XTS4</accession>
<dbReference type="PANTHER" id="PTHR48435">
    <property type="entry name" value="POLYPROTEIN"/>
    <property type="match status" value="1"/>
</dbReference>
<dbReference type="InterPro" id="IPR053098">
    <property type="entry name" value="Petuviruses_polyprotein"/>
</dbReference>
<feature type="region of interest" description="Disordered" evidence="1">
    <location>
        <begin position="381"/>
        <end position="400"/>
    </location>
</feature>
<gene>
    <name evidence="2" type="ORF">KIW84_030839</name>
</gene>
<sequence length="400" mass="47451">MEKHYRSLKAQVSQLDRNLWQMLEGRTFGKTFDQKESEIRNLQGQVKEIDDFLRATHERKPKPVENSFFDPPAFPTYFKQLEMPSPFYPTYVSSPPDQVRYIPTTYRPKKVSRPSRSLEKFEDNYIPRLFMANIKEEDSFFEEESPEETLIPERIKPNGGPWFTFDDIPPSRWRKRLLEFGAWLDTQMMKTSADSYKIIEEFCCRMTCTMKDCYHNLGAFKQDELHHLETTTNILGVLHREFIGDMKMFDRKNRQEFFDMKCCSLKTKDLDRHYHMMAQRYYVLNGYNDPSIKNTCVSSLPQELQPEIHRMLAITQKVIKTMSLGQIHQVTIKALEKLCSFHHQFSEVIEQKSKFTHACRKPYLEIKCKDKRCSCATKKKHHQQNTPNLIGPSRERKGRI</sequence>
<evidence type="ECO:0000313" key="3">
    <source>
        <dbReference type="Proteomes" id="UP001058974"/>
    </source>
</evidence>
<dbReference type="EMBL" id="JAMSHJ010000003">
    <property type="protein sequence ID" value="KAI5424800.1"/>
    <property type="molecule type" value="Genomic_DNA"/>
</dbReference>
<dbReference type="PANTHER" id="PTHR48435:SF1">
    <property type="entry name" value="POLYPROTEIN"/>
    <property type="match status" value="1"/>
</dbReference>
<reference evidence="2 3" key="1">
    <citation type="journal article" date="2022" name="Nat. Genet.">
        <title>Improved pea reference genome and pan-genome highlight genomic features and evolutionary characteristics.</title>
        <authorList>
            <person name="Yang T."/>
            <person name="Liu R."/>
            <person name="Luo Y."/>
            <person name="Hu S."/>
            <person name="Wang D."/>
            <person name="Wang C."/>
            <person name="Pandey M.K."/>
            <person name="Ge S."/>
            <person name="Xu Q."/>
            <person name="Li N."/>
            <person name="Li G."/>
            <person name="Huang Y."/>
            <person name="Saxena R.K."/>
            <person name="Ji Y."/>
            <person name="Li M."/>
            <person name="Yan X."/>
            <person name="He Y."/>
            <person name="Liu Y."/>
            <person name="Wang X."/>
            <person name="Xiang C."/>
            <person name="Varshney R.K."/>
            <person name="Ding H."/>
            <person name="Gao S."/>
            <person name="Zong X."/>
        </authorList>
    </citation>
    <scope>NUCLEOTIDE SEQUENCE [LARGE SCALE GENOMIC DNA]</scope>
    <source>
        <strain evidence="2 3">cv. Zhongwan 6</strain>
    </source>
</reference>
<comment type="caution">
    <text evidence="2">The sequence shown here is derived from an EMBL/GenBank/DDBJ whole genome shotgun (WGS) entry which is preliminary data.</text>
</comment>